<name>A0A7J9GNV6_9ROSI</name>
<accession>A0A7J9GNV6</accession>
<dbReference type="EMBL" id="JABFAD010000005">
    <property type="protein sequence ID" value="MBA0799259.1"/>
    <property type="molecule type" value="Genomic_DNA"/>
</dbReference>
<dbReference type="Proteomes" id="UP000593560">
    <property type="component" value="Unassembled WGS sequence"/>
</dbReference>
<protein>
    <submittedName>
        <fullName evidence="1">Uncharacterized protein</fullName>
    </submittedName>
</protein>
<proteinExistence type="predicted"/>
<evidence type="ECO:0000313" key="2">
    <source>
        <dbReference type="Proteomes" id="UP000593560"/>
    </source>
</evidence>
<keyword evidence="2" id="KW-1185">Reference proteome</keyword>
<sequence length="23" mass="2943">MIYMKLSLIMLCWLNYFVWCRSQ</sequence>
<gene>
    <name evidence="1" type="ORF">Gohar_009786</name>
</gene>
<comment type="caution">
    <text evidence="1">The sequence shown here is derived from an EMBL/GenBank/DDBJ whole genome shotgun (WGS) entry which is preliminary data.</text>
</comment>
<evidence type="ECO:0000313" key="1">
    <source>
        <dbReference type="EMBL" id="MBA0799259.1"/>
    </source>
</evidence>
<reference evidence="1 2" key="1">
    <citation type="journal article" date="2019" name="Genome Biol. Evol.">
        <title>Insights into the evolution of the New World diploid cottons (Gossypium, subgenus Houzingenia) based on genome sequencing.</title>
        <authorList>
            <person name="Grover C.E."/>
            <person name="Arick M.A. 2nd"/>
            <person name="Thrash A."/>
            <person name="Conover J.L."/>
            <person name="Sanders W.S."/>
            <person name="Peterson D.G."/>
            <person name="Frelichowski J.E."/>
            <person name="Scheffler J.A."/>
            <person name="Scheffler B.E."/>
            <person name="Wendel J.F."/>
        </authorList>
    </citation>
    <scope>NUCLEOTIDE SEQUENCE [LARGE SCALE GENOMIC DNA]</scope>
    <source>
        <strain evidence="1">0</strain>
        <tissue evidence="1">Leaf</tissue>
    </source>
</reference>
<dbReference type="AlphaFoldDB" id="A0A7J9GNV6"/>
<organism evidence="1 2">
    <name type="scientific">Gossypium harknessii</name>
    <dbReference type="NCBI Taxonomy" id="34285"/>
    <lineage>
        <taxon>Eukaryota</taxon>
        <taxon>Viridiplantae</taxon>
        <taxon>Streptophyta</taxon>
        <taxon>Embryophyta</taxon>
        <taxon>Tracheophyta</taxon>
        <taxon>Spermatophyta</taxon>
        <taxon>Magnoliopsida</taxon>
        <taxon>eudicotyledons</taxon>
        <taxon>Gunneridae</taxon>
        <taxon>Pentapetalae</taxon>
        <taxon>rosids</taxon>
        <taxon>malvids</taxon>
        <taxon>Malvales</taxon>
        <taxon>Malvaceae</taxon>
        <taxon>Malvoideae</taxon>
        <taxon>Gossypium</taxon>
    </lineage>
</organism>